<dbReference type="Gene3D" id="3.30.70.2970">
    <property type="entry name" value="Protein of unknown function (DUF541), domain 2"/>
    <property type="match status" value="1"/>
</dbReference>
<dbReference type="PANTHER" id="PTHR34387:SF1">
    <property type="entry name" value="PERIPLASMIC IMMUNOGENIC PROTEIN"/>
    <property type="match status" value="1"/>
</dbReference>
<gene>
    <name evidence="2" type="ORF">FSC37_10595</name>
</gene>
<dbReference type="Gene3D" id="3.30.110.170">
    <property type="entry name" value="Protein of unknown function (DUF541), domain 1"/>
    <property type="match status" value="1"/>
</dbReference>
<sequence length="235" mass="24684">MRSRLIAPWLITAAVSFTGAAQAEQAPPQGVVSLSASATAEVTKDLLNVVLSTTREGQDAATVQTQLKQALDAALAEARKVAKPGQIDIQTGNFSLYPRYAPKGGINGWQGSAELMIEGKDMAGIGALTGRITTMTVARVGQGLSRELREKTEGDLTAQAIARYRAKAADYAKQFGYAGYVIREVNVGTSEPPGFVPMPMVRAKAMSMAADESLPVEAGKAQVSVNVSGSVQLTK</sequence>
<dbReference type="Pfam" id="PF04402">
    <property type="entry name" value="SIMPL"/>
    <property type="match status" value="1"/>
</dbReference>
<feature type="signal peptide" evidence="1">
    <location>
        <begin position="1"/>
        <end position="23"/>
    </location>
</feature>
<name>A0A5C6U6Y5_9BURK</name>
<evidence type="ECO:0000313" key="2">
    <source>
        <dbReference type="EMBL" id="TXC67505.1"/>
    </source>
</evidence>
<keyword evidence="3" id="KW-1185">Reference proteome</keyword>
<comment type="caution">
    <text evidence="2">The sequence shown here is derived from an EMBL/GenBank/DDBJ whole genome shotgun (WGS) entry which is preliminary data.</text>
</comment>
<dbReference type="GO" id="GO:0006974">
    <property type="term" value="P:DNA damage response"/>
    <property type="evidence" value="ECO:0007669"/>
    <property type="project" value="TreeGrafter"/>
</dbReference>
<dbReference type="InterPro" id="IPR052022">
    <property type="entry name" value="26kDa_periplasmic_antigen"/>
</dbReference>
<dbReference type="Proteomes" id="UP000321832">
    <property type="component" value="Unassembled WGS sequence"/>
</dbReference>
<accession>A0A5C6U6Y5</accession>
<dbReference type="PANTHER" id="PTHR34387">
    <property type="entry name" value="SLR1258 PROTEIN"/>
    <property type="match status" value="1"/>
</dbReference>
<feature type="chain" id="PRO_5022933032" evidence="1">
    <location>
        <begin position="24"/>
        <end position="235"/>
    </location>
</feature>
<dbReference type="InterPro" id="IPR007497">
    <property type="entry name" value="SIMPL/DUF541"/>
</dbReference>
<evidence type="ECO:0000313" key="3">
    <source>
        <dbReference type="Proteomes" id="UP000321832"/>
    </source>
</evidence>
<organism evidence="2 3">
    <name type="scientific">Piscinibacter aquaticus</name>
    <dbReference type="NCBI Taxonomy" id="392597"/>
    <lineage>
        <taxon>Bacteria</taxon>
        <taxon>Pseudomonadati</taxon>
        <taxon>Pseudomonadota</taxon>
        <taxon>Betaproteobacteria</taxon>
        <taxon>Burkholderiales</taxon>
        <taxon>Sphaerotilaceae</taxon>
        <taxon>Piscinibacter</taxon>
    </lineage>
</organism>
<reference evidence="2 3" key="1">
    <citation type="submission" date="2019-08" db="EMBL/GenBank/DDBJ databases">
        <authorList>
            <person name="Khan S.A."/>
            <person name="Jeon C.O."/>
            <person name="Jeong S.E."/>
        </authorList>
    </citation>
    <scope>NUCLEOTIDE SEQUENCE [LARGE SCALE GENOMIC DNA]</scope>
    <source>
        <strain evidence="3">IMCC1728</strain>
    </source>
</reference>
<dbReference type="EMBL" id="VOPW01000001">
    <property type="protein sequence ID" value="TXC67505.1"/>
    <property type="molecule type" value="Genomic_DNA"/>
</dbReference>
<dbReference type="AlphaFoldDB" id="A0A5C6U6Y5"/>
<protein>
    <submittedName>
        <fullName evidence="2">DUF541 domain-containing protein</fullName>
    </submittedName>
</protein>
<evidence type="ECO:0000256" key="1">
    <source>
        <dbReference type="SAM" id="SignalP"/>
    </source>
</evidence>
<keyword evidence="1" id="KW-0732">Signal</keyword>
<proteinExistence type="predicted"/>